<feature type="signal peptide" evidence="1">
    <location>
        <begin position="1"/>
        <end position="19"/>
    </location>
</feature>
<dbReference type="RefSeq" id="WP_180280058.1">
    <property type="nucleotide sequence ID" value="NZ_JABFDB010000001.1"/>
</dbReference>
<evidence type="ECO:0000313" key="2">
    <source>
        <dbReference type="EMBL" id="NYZ18305.1"/>
    </source>
</evidence>
<proteinExistence type="predicted"/>
<sequence>MKAFSARAFLVLLMVSACAPTYREPVAAFGVAAKATATNAKNAFILTDDAYRQVQGATKINDLYSGRGATLQLKPLMSAEARDSRFTALAALALYADRLTEVAGAAPISELDANTRALADKLKAFQGGGLFADNPQALQVGAAAVRAIGEFIIVYKQKTAITEVAKQQHENVVRISELLTRDIGTPDTPNNLKNFMKTSLVQETAAWETLLNKLSKTPRGDADLAGLYDTANQRLGRYAVWGDALAGVQDALRAMVTAHRTLAEGAEETRVRAAVQAFADQVTAIAAIYQYAKP</sequence>
<name>A0ABX2T6M4_9PROT</name>
<reference evidence="2 3" key="1">
    <citation type="submission" date="2020-05" db="EMBL/GenBank/DDBJ databases">
        <title>Azospirillum oleiclasticum sp. nov, a nitrogen-fixing and heavy crude oil-emulsifying bacterium isolated from the crude oil of Yumen Oilfield.</title>
        <authorList>
            <person name="Wu D."/>
            <person name="Cai M."/>
            <person name="Zhang X."/>
        </authorList>
    </citation>
    <scope>NUCLEOTIDE SEQUENCE [LARGE SCALE GENOMIC DNA]</scope>
    <source>
        <strain evidence="2 3">ROY-1-1-2</strain>
    </source>
</reference>
<feature type="chain" id="PRO_5047151261" description="DUF3829 domain-containing protein" evidence="1">
    <location>
        <begin position="20"/>
        <end position="294"/>
    </location>
</feature>
<evidence type="ECO:0000313" key="3">
    <source>
        <dbReference type="Proteomes" id="UP000584642"/>
    </source>
</evidence>
<evidence type="ECO:0000256" key="1">
    <source>
        <dbReference type="SAM" id="SignalP"/>
    </source>
</evidence>
<dbReference type="EMBL" id="JABFDB010000001">
    <property type="protein sequence ID" value="NYZ18305.1"/>
    <property type="molecule type" value="Genomic_DNA"/>
</dbReference>
<accession>A0ABX2T6M4</accession>
<organism evidence="2 3">
    <name type="scientific">Azospirillum oleiclasticum</name>
    <dbReference type="NCBI Taxonomy" id="2735135"/>
    <lineage>
        <taxon>Bacteria</taxon>
        <taxon>Pseudomonadati</taxon>
        <taxon>Pseudomonadota</taxon>
        <taxon>Alphaproteobacteria</taxon>
        <taxon>Rhodospirillales</taxon>
        <taxon>Azospirillaceae</taxon>
        <taxon>Azospirillum</taxon>
    </lineage>
</organism>
<dbReference type="PROSITE" id="PS51257">
    <property type="entry name" value="PROKAR_LIPOPROTEIN"/>
    <property type="match status" value="1"/>
</dbReference>
<gene>
    <name evidence="2" type="ORF">HND93_01160</name>
</gene>
<protein>
    <recommendedName>
        <fullName evidence="4">DUF3829 domain-containing protein</fullName>
    </recommendedName>
</protein>
<comment type="caution">
    <text evidence="2">The sequence shown here is derived from an EMBL/GenBank/DDBJ whole genome shotgun (WGS) entry which is preliminary data.</text>
</comment>
<evidence type="ECO:0008006" key="4">
    <source>
        <dbReference type="Google" id="ProtNLM"/>
    </source>
</evidence>
<dbReference type="Proteomes" id="UP000584642">
    <property type="component" value="Unassembled WGS sequence"/>
</dbReference>
<keyword evidence="3" id="KW-1185">Reference proteome</keyword>
<keyword evidence="1" id="KW-0732">Signal</keyword>